<feature type="transmembrane region" description="Helical" evidence="5">
    <location>
        <begin position="325"/>
        <end position="343"/>
    </location>
</feature>
<evidence type="ECO:0000256" key="5">
    <source>
        <dbReference type="SAM" id="Phobius"/>
    </source>
</evidence>
<dbReference type="VEuPathDB" id="TriTrypDB:ECC02_001165"/>
<dbReference type="InterPro" id="IPR037185">
    <property type="entry name" value="EmrE-like"/>
</dbReference>
<evidence type="ECO:0000256" key="1">
    <source>
        <dbReference type="ARBA" id="ARBA00004141"/>
    </source>
</evidence>
<keyword evidence="4 5" id="KW-0472">Membrane</keyword>
<dbReference type="GO" id="GO:0000139">
    <property type="term" value="C:Golgi membrane"/>
    <property type="evidence" value="ECO:0007669"/>
    <property type="project" value="InterPro"/>
</dbReference>
<dbReference type="VEuPathDB" id="TriTrypDB:TcBrA4_0084500"/>
<dbReference type="VEuPathDB" id="TriTrypDB:C3747_18g202"/>
<dbReference type="VEuPathDB" id="TriTrypDB:C4B63_4g336"/>
<keyword evidence="3 5" id="KW-1133">Transmembrane helix</keyword>
<dbReference type="Proteomes" id="UP000246121">
    <property type="component" value="Unassembled WGS sequence"/>
</dbReference>
<evidence type="ECO:0000313" key="6">
    <source>
        <dbReference type="EMBL" id="PWV01546.1"/>
    </source>
</evidence>
<feature type="transmembrane region" description="Helical" evidence="5">
    <location>
        <begin position="6"/>
        <end position="31"/>
    </location>
</feature>
<accession>A0A2V2VYS0</accession>
<feature type="transmembrane region" description="Helical" evidence="5">
    <location>
        <begin position="297"/>
        <end position="318"/>
    </location>
</feature>
<dbReference type="VEuPathDB" id="TriTrypDB:TCSYLVIO_006168"/>
<dbReference type="InterPro" id="IPR007271">
    <property type="entry name" value="Nuc_sug_transpt"/>
</dbReference>
<dbReference type="VEuPathDB" id="TriTrypDB:Tc_MARK_4878"/>
<protein>
    <submittedName>
        <fullName evidence="6">Putative CMP-sialic acid transporter</fullName>
    </submittedName>
</protein>
<dbReference type="VEuPathDB" id="TriTrypDB:TcCLB.511277.400"/>
<dbReference type="AlphaFoldDB" id="A0A2V2VYS0"/>
<feature type="transmembrane region" description="Helical" evidence="5">
    <location>
        <begin position="52"/>
        <end position="74"/>
    </location>
</feature>
<feature type="transmembrane region" description="Helical" evidence="5">
    <location>
        <begin position="271"/>
        <end position="291"/>
    </location>
</feature>
<name>A0A2V2VYS0_TRYCR</name>
<dbReference type="PANTHER" id="PTHR10231">
    <property type="entry name" value="NUCLEOTIDE-SUGAR TRANSMEMBRANE TRANSPORTER"/>
    <property type="match status" value="1"/>
</dbReference>
<sequence length="350" mass="38463">MRALQWASPAAVSLLVLVLQNSLLVVMTRYSRANVPPERQYHASTLVLNQEIVKMLFCIIIFTVENYLCGVPLLELGKSSTAQGGVPQLLWGVIFQKETLKLAVPAALFTMQNYLTFIGLSELDALSFQVWSQIKLISAGVFSLILLGRRLSMMQWLSLFVLTLGVLLAQMQNGGEKGPNKLLLKEQRPQRPLLGVTSCVLSGLSSSYAGVYFEKVVKTTAPSLAVRNIHLSLFGIPFAALSVFLLDFLPTLPAVGKHGQAFHFWRGYDQWLTIGLVFIHALGGLLVAIVVKYTDNIVKGFATGVAVAVSGFMCFIIWGQMPSVMFVLGCVLITAATVMYHFFDLHVPTH</sequence>
<feature type="transmembrane region" description="Helical" evidence="5">
    <location>
        <begin position="231"/>
        <end position="250"/>
    </location>
</feature>
<feature type="transmembrane region" description="Helical" evidence="5">
    <location>
        <begin position="192"/>
        <end position="211"/>
    </location>
</feature>
<evidence type="ECO:0000256" key="3">
    <source>
        <dbReference type="ARBA" id="ARBA00022989"/>
    </source>
</evidence>
<organism evidence="6 7">
    <name type="scientific">Trypanosoma cruzi</name>
    <dbReference type="NCBI Taxonomy" id="5693"/>
    <lineage>
        <taxon>Eukaryota</taxon>
        <taxon>Discoba</taxon>
        <taxon>Euglenozoa</taxon>
        <taxon>Kinetoplastea</taxon>
        <taxon>Metakinetoplastina</taxon>
        <taxon>Trypanosomatida</taxon>
        <taxon>Trypanosomatidae</taxon>
        <taxon>Trypanosoma</taxon>
        <taxon>Schizotrypanum</taxon>
    </lineage>
</organism>
<dbReference type="VEuPathDB" id="TriTrypDB:TcG_05897"/>
<evidence type="ECO:0000256" key="4">
    <source>
        <dbReference type="ARBA" id="ARBA00023136"/>
    </source>
</evidence>
<evidence type="ECO:0000256" key="2">
    <source>
        <dbReference type="ARBA" id="ARBA00022692"/>
    </source>
</evidence>
<feature type="transmembrane region" description="Helical" evidence="5">
    <location>
        <begin position="153"/>
        <end position="171"/>
    </location>
</feature>
<dbReference type="SUPFAM" id="SSF103481">
    <property type="entry name" value="Multidrug resistance efflux transporter EmrE"/>
    <property type="match status" value="1"/>
</dbReference>
<dbReference type="PIRSF" id="PIRSF005799">
    <property type="entry name" value="UDP-gal_transpt"/>
    <property type="match status" value="1"/>
</dbReference>
<dbReference type="GO" id="GO:0015165">
    <property type="term" value="F:pyrimidine nucleotide-sugar transmembrane transporter activity"/>
    <property type="evidence" value="ECO:0007669"/>
    <property type="project" value="InterPro"/>
</dbReference>
<reference evidence="6 7" key="1">
    <citation type="journal article" date="2018" name="Microb. Genom.">
        <title>Expanding an expanded genome: long-read sequencing of Trypanosoma cruzi.</title>
        <authorList>
            <person name="Berna L."/>
            <person name="Rodriguez M."/>
            <person name="Chiribao M.L."/>
            <person name="Parodi-Talice A."/>
            <person name="Pita S."/>
            <person name="Rijo G."/>
            <person name="Alvarez-Valin F."/>
            <person name="Robello C."/>
        </authorList>
    </citation>
    <scope>NUCLEOTIDE SEQUENCE [LARGE SCALE GENOMIC DNA]</scope>
    <source>
        <strain evidence="6 7">Dm28c</strain>
    </source>
</reference>
<dbReference type="NCBIfam" id="TIGR00803">
    <property type="entry name" value="nst"/>
    <property type="match status" value="1"/>
</dbReference>
<dbReference type="VEuPathDB" id="TriTrypDB:BCY84_18714"/>
<feature type="transmembrane region" description="Helical" evidence="5">
    <location>
        <begin position="128"/>
        <end position="147"/>
    </location>
</feature>
<proteinExistence type="predicted"/>
<keyword evidence="2 5" id="KW-0812">Transmembrane</keyword>
<comment type="subcellular location">
    <subcellularLocation>
        <location evidence="1">Membrane</location>
        <topology evidence="1">Multi-pass membrane protein</topology>
    </subcellularLocation>
</comment>
<gene>
    <name evidence="6" type="ORF">C4B63_4g336</name>
</gene>
<dbReference type="Pfam" id="PF04142">
    <property type="entry name" value="Nuc_sug_transp"/>
    <property type="match status" value="1"/>
</dbReference>
<evidence type="ECO:0000313" key="7">
    <source>
        <dbReference type="Proteomes" id="UP000246121"/>
    </source>
</evidence>
<comment type="caution">
    <text evidence="6">The sequence shown here is derived from an EMBL/GenBank/DDBJ whole genome shotgun (WGS) entry which is preliminary data.</text>
</comment>
<dbReference type="EMBL" id="PRFA01000004">
    <property type="protein sequence ID" value="PWV01546.1"/>
    <property type="molecule type" value="Genomic_DNA"/>
</dbReference>
<dbReference type="VEuPathDB" id="TriTrypDB:TcCL_NonESM01242"/>
<dbReference type="VEuPathDB" id="TriTrypDB:TCDM_02335"/>